<gene>
    <name evidence="2" type="ORF">P775_08480</name>
</gene>
<keyword evidence="1" id="KW-0812">Transmembrane</keyword>
<protein>
    <submittedName>
        <fullName evidence="2">Uncharacterized protein</fullName>
    </submittedName>
</protein>
<keyword evidence="3" id="KW-1185">Reference proteome</keyword>
<reference evidence="2 3" key="1">
    <citation type="submission" date="2013-09" db="EMBL/GenBank/DDBJ databases">
        <title>Genome sequencing of Phaeobacter antarcticus sp. nov. SM1211.</title>
        <authorList>
            <person name="Zhang X.-Y."/>
            <person name="Liu C."/>
            <person name="Chen X.-L."/>
            <person name="Xie B.-B."/>
            <person name="Qin Q.-L."/>
            <person name="Rong J.-C."/>
            <person name="Zhang Y.-Z."/>
        </authorList>
    </citation>
    <scope>NUCLEOTIDE SEQUENCE [LARGE SCALE GENOMIC DNA]</scope>
    <source>
        <strain evidence="2 3">SM1211</strain>
    </source>
</reference>
<dbReference type="OrthoDB" id="9852551at2"/>
<organism evidence="2 3">
    <name type="scientific">Puniceibacterium antarcticum</name>
    <dbReference type="NCBI Taxonomy" id="1206336"/>
    <lineage>
        <taxon>Bacteria</taxon>
        <taxon>Pseudomonadati</taxon>
        <taxon>Pseudomonadota</taxon>
        <taxon>Alphaproteobacteria</taxon>
        <taxon>Rhodobacterales</taxon>
        <taxon>Paracoccaceae</taxon>
        <taxon>Puniceibacterium</taxon>
    </lineage>
</organism>
<evidence type="ECO:0000256" key="1">
    <source>
        <dbReference type="SAM" id="Phobius"/>
    </source>
</evidence>
<proteinExistence type="predicted"/>
<comment type="caution">
    <text evidence="2">The sequence shown here is derived from an EMBL/GenBank/DDBJ whole genome shotgun (WGS) entry which is preliminary data.</text>
</comment>
<sequence>MDAHQITAGLALVLALFAARAYIPNLLAEMTPPASSLAWGFFFFSLGAIGRSTYWSFGRVLPGDAWPEIRDQLGGLNANIGFDLMLILGLILILRARLLAIPEADRRGYNIITCVTYPEPFRLYSILRRK</sequence>
<dbReference type="RefSeq" id="WP_099910503.1">
    <property type="nucleotide sequence ID" value="NZ_AWWI01000060.1"/>
</dbReference>
<dbReference type="EMBL" id="AWWI01000060">
    <property type="protein sequence ID" value="PIL20556.1"/>
    <property type="molecule type" value="Genomic_DNA"/>
</dbReference>
<dbReference type="AlphaFoldDB" id="A0A2G8RG33"/>
<evidence type="ECO:0000313" key="3">
    <source>
        <dbReference type="Proteomes" id="UP000231259"/>
    </source>
</evidence>
<evidence type="ECO:0000313" key="2">
    <source>
        <dbReference type="EMBL" id="PIL20556.1"/>
    </source>
</evidence>
<dbReference type="Proteomes" id="UP000231259">
    <property type="component" value="Unassembled WGS sequence"/>
</dbReference>
<name>A0A2G8RG33_9RHOB</name>
<keyword evidence="1" id="KW-0472">Membrane</keyword>
<feature type="transmembrane region" description="Helical" evidence="1">
    <location>
        <begin position="78"/>
        <end position="98"/>
    </location>
</feature>
<keyword evidence="1" id="KW-1133">Transmembrane helix</keyword>
<feature type="transmembrane region" description="Helical" evidence="1">
    <location>
        <begin position="37"/>
        <end position="57"/>
    </location>
</feature>
<accession>A0A2G8RG33</accession>